<dbReference type="STRING" id="1189612.A33Q_3083"/>
<reference evidence="2 3" key="1">
    <citation type="journal article" date="2013" name="Genome Announc.">
        <title>Draft Genome Sequence of Indibacter alkaliphilus Strain LW1T, Isolated from Lonar Lake, a Haloalkaline Lake in the Buldana District of Maharashtra, India.</title>
        <authorList>
            <person name="Singh A."/>
            <person name="Kumar Jangir P."/>
            <person name="Sharma R."/>
            <person name="Singh A."/>
            <person name="Kumar Pinnaka A."/>
            <person name="Shivaji S."/>
        </authorList>
    </citation>
    <scope>NUCLEOTIDE SEQUENCE [LARGE SCALE GENOMIC DNA]</scope>
    <source>
        <strain evidence="3">CCUG 57479 / KCTC 22604 / LW1</strain>
    </source>
</reference>
<dbReference type="InterPro" id="IPR011990">
    <property type="entry name" value="TPR-like_helical_dom_sf"/>
</dbReference>
<dbReference type="RefSeq" id="WP_016255277.1">
    <property type="nucleotide sequence ID" value="NZ_ALWO02000037.1"/>
</dbReference>
<feature type="transmembrane region" description="Helical" evidence="1">
    <location>
        <begin position="134"/>
        <end position="153"/>
    </location>
</feature>
<dbReference type="eggNOG" id="COG3071">
    <property type="taxonomic scope" value="Bacteria"/>
</dbReference>
<keyword evidence="1" id="KW-1133">Transmembrane helix</keyword>
<keyword evidence="3" id="KW-1185">Reference proteome</keyword>
<dbReference type="AlphaFoldDB" id="S2DUG1"/>
<dbReference type="Proteomes" id="UP000006073">
    <property type="component" value="Unassembled WGS sequence"/>
</dbReference>
<proteinExistence type="predicted"/>
<dbReference type="SUPFAM" id="SSF48452">
    <property type="entry name" value="TPR-like"/>
    <property type="match status" value="1"/>
</dbReference>
<dbReference type="Gene3D" id="1.25.40.10">
    <property type="entry name" value="Tetratricopeptide repeat domain"/>
    <property type="match status" value="1"/>
</dbReference>
<feature type="transmembrane region" description="Helical" evidence="1">
    <location>
        <begin position="46"/>
        <end position="69"/>
    </location>
</feature>
<evidence type="ECO:0000256" key="1">
    <source>
        <dbReference type="SAM" id="Phobius"/>
    </source>
</evidence>
<feature type="transmembrane region" description="Helical" evidence="1">
    <location>
        <begin position="76"/>
        <end position="93"/>
    </location>
</feature>
<evidence type="ECO:0008006" key="4">
    <source>
        <dbReference type="Google" id="ProtNLM"/>
    </source>
</evidence>
<feature type="transmembrane region" description="Helical" evidence="1">
    <location>
        <begin position="235"/>
        <end position="253"/>
    </location>
</feature>
<organism evidence="2 3">
    <name type="scientific">Indibacter alkaliphilus (strain CCUG 57479 / KCTC 22604 / LW1)</name>
    <dbReference type="NCBI Taxonomy" id="1189612"/>
    <lineage>
        <taxon>Bacteria</taxon>
        <taxon>Pseudomonadati</taxon>
        <taxon>Bacteroidota</taxon>
        <taxon>Cytophagia</taxon>
        <taxon>Cytophagales</taxon>
        <taxon>Cyclobacteriaceae</taxon>
    </lineage>
</organism>
<name>S2DUG1_INDAL</name>
<feature type="transmembrane region" description="Helical" evidence="1">
    <location>
        <begin position="342"/>
        <end position="363"/>
    </location>
</feature>
<feature type="transmembrane region" description="Helical" evidence="1">
    <location>
        <begin position="299"/>
        <end position="321"/>
    </location>
</feature>
<feature type="transmembrane region" description="Helical" evidence="1">
    <location>
        <begin position="165"/>
        <end position="193"/>
    </location>
</feature>
<comment type="caution">
    <text evidence="2">The sequence shown here is derived from an EMBL/GenBank/DDBJ whole genome shotgun (WGS) entry which is preliminary data.</text>
</comment>
<dbReference type="EMBL" id="ALWO02000037">
    <property type="protein sequence ID" value="EOZ95721.1"/>
    <property type="molecule type" value="Genomic_DNA"/>
</dbReference>
<feature type="transmembrane region" description="Helical" evidence="1">
    <location>
        <begin position="265"/>
        <end position="287"/>
    </location>
</feature>
<keyword evidence="1" id="KW-0812">Transmembrane</keyword>
<feature type="transmembrane region" description="Helical" evidence="1">
    <location>
        <begin position="105"/>
        <end position="125"/>
    </location>
</feature>
<gene>
    <name evidence="2" type="ORF">A33Q_3083</name>
</gene>
<accession>S2DUG1</accession>
<keyword evidence="1" id="KW-0472">Membrane</keyword>
<evidence type="ECO:0000313" key="3">
    <source>
        <dbReference type="Proteomes" id="UP000006073"/>
    </source>
</evidence>
<protein>
    <recommendedName>
        <fullName evidence="4">Tetratricopeptide repeat protein</fullName>
    </recommendedName>
</protein>
<sequence length="894" mass="102156">MPILPGLFTEATEIPLDYIQLGYELIPIEIDNFLLFQNFESLPPGLFPWVSITYGMIFWLLLNLGITLISGLKRMYFIGASALLIFLWTFSNINGLNIGGLSSNYALIGIICGTTIPLVLISFFAQNWGFRSRFALIFSISTISMTLLIYFSGIEQPVLWISENLSLPAAIIATLFLLHIGNAFITGVTVFLIKLNKGTSLKISWHILIVFSLYFLLVLFTLLDIMGEVSLPFPTLPPIILMLVSGVLGYYVLKLKLSQTANDFGNPFIAMSGYLLAFAITLWTWAMAGFSENQPLYEFFNHVFLYGQIALTLLFFIYLMSNFSQVLNSGTDVEKIIFKPQFFAYFHMKIGSIMALVILVVFADAIIAVQLSAASTNIHAQYYYQTGKPLQAAILYENSWEQFRRNKKAKNAAAHLRFQLNEPSLAMDNLYESFDMAPTVQNTLLISSRLHRMEKVFDAVFYLEKGLEFFPENPYLLNNLALLYSKLNRPVDAMAIMDRLSGKNKISQANAIALKVKHGLFYDEVEAESSDQIYRVNFLTYSNKRGDFAPFELDINNLPENFHLKTSILRNQWSNQVSTPLEKDLELMDTLIAAEQMSFEERNFKETRLLRTYQEGMVNESIKQLGGMAMSYPGSAGYYHALAAKVLVSQWDLEKAAIDILVSVEKGFENLQPYHLAVLYYGGKPVEAIGFQNNFELSFPDWMRWDGDGKLEPNDLTDFFDKVGRFHHSLPEQFIKDFRQIKDSTLKRQYGYAIMKHKIHWFSSSEFEKLLDELAKAMEGIFTEKDLISWFDFVHGNSNLTPDVSQELQEEKGLTRNAYNGPLIWKKYLESEDEMEKYELLQEAIQFNKDPKIWISFVKQSRKLGLDTYASSAISAMQGWLSTDQIEKLQMENL</sequence>
<feature type="transmembrane region" description="Helical" evidence="1">
    <location>
        <begin position="205"/>
        <end position="223"/>
    </location>
</feature>
<evidence type="ECO:0000313" key="2">
    <source>
        <dbReference type="EMBL" id="EOZ95721.1"/>
    </source>
</evidence>